<sequence length="64" mass="7320">MNIRKFPAEMKADKADRIQMKETRDRILKAEMTAGPAAISRILTAGILMGMVRTATMQIQWKKR</sequence>
<reference evidence="1" key="1">
    <citation type="journal article" date="2021" name="PeerJ">
        <title>Extensive microbial diversity within the chicken gut microbiome revealed by metagenomics and culture.</title>
        <authorList>
            <person name="Gilroy R."/>
            <person name="Ravi A."/>
            <person name="Getino M."/>
            <person name="Pursley I."/>
            <person name="Horton D.L."/>
            <person name="Alikhan N.F."/>
            <person name="Baker D."/>
            <person name="Gharbi K."/>
            <person name="Hall N."/>
            <person name="Watson M."/>
            <person name="Adriaenssens E.M."/>
            <person name="Foster-Nyarko E."/>
            <person name="Jarju S."/>
            <person name="Secka A."/>
            <person name="Antonio M."/>
            <person name="Oren A."/>
            <person name="Chaudhuri R.R."/>
            <person name="La Ragione R."/>
            <person name="Hildebrand F."/>
            <person name="Pallen M.J."/>
        </authorList>
    </citation>
    <scope>NUCLEOTIDE SEQUENCE</scope>
    <source>
        <strain evidence="1">ChiSjej5B23-15282</strain>
    </source>
</reference>
<name>A0A9D1VZ76_9FIRM</name>
<evidence type="ECO:0000313" key="2">
    <source>
        <dbReference type="Proteomes" id="UP000824243"/>
    </source>
</evidence>
<evidence type="ECO:0000313" key="1">
    <source>
        <dbReference type="EMBL" id="HIX49474.1"/>
    </source>
</evidence>
<gene>
    <name evidence="1" type="ORF">H9981_10790</name>
</gene>
<proteinExistence type="predicted"/>
<organism evidence="1 2">
    <name type="scientific">Candidatus Mediterraneibacter caccavium</name>
    <dbReference type="NCBI Taxonomy" id="2838661"/>
    <lineage>
        <taxon>Bacteria</taxon>
        <taxon>Bacillati</taxon>
        <taxon>Bacillota</taxon>
        <taxon>Clostridia</taxon>
        <taxon>Lachnospirales</taxon>
        <taxon>Lachnospiraceae</taxon>
        <taxon>Mediterraneibacter</taxon>
    </lineage>
</organism>
<protein>
    <submittedName>
        <fullName evidence="1">Uncharacterized protein</fullName>
    </submittedName>
</protein>
<dbReference type="Proteomes" id="UP000824243">
    <property type="component" value="Unassembled WGS sequence"/>
</dbReference>
<comment type="caution">
    <text evidence="1">The sequence shown here is derived from an EMBL/GenBank/DDBJ whole genome shotgun (WGS) entry which is preliminary data.</text>
</comment>
<reference evidence="1" key="2">
    <citation type="submission" date="2021-04" db="EMBL/GenBank/DDBJ databases">
        <authorList>
            <person name="Gilroy R."/>
        </authorList>
    </citation>
    <scope>NUCLEOTIDE SEQUENCE</scope>
    <source>
        <strain evidence="1">ChiSjej5B23-15282</strain>
    </source>
</reference>
<accession>A0A9D1VZ76</accession>
<dbReference type="EMBL" id="DXFA01000178">
    <property type="protein sequence ID" value="HIX49474.1"/>
    <property type="molecule type" value="Genomic_DNA"/>
</dbReference>
<dbReference type="AlphaFoldDB" id="A0A9D1VZ76"/>